<feature type="signal peptide" evidence="1">
    <location>
        <begin position="1"/>
        <end position="20"/>
    </location>
</feature>
<evidence type="ECO:0000256" key="1">
    <source>
        <dbReference type="SAM" id="SignalP"/>
    </source>
</evidence>
<keyword evidence="3" id="KW-1185">Reference proteome</keyword>
<proteinExistence type="predicted"/>
<organism evidence="2 3">
    <name type="scientific">Lentinus brumalis</name>
    <dbReference type="NCBI Taxonomy" id="2498619"/>
    <lineage>
        <taxon>Eukaryota</taxon>
        <taxon>Fungi</taxon>
        <taxon>Dikarya</taxon>
        <taxon>Basidiomycota</taxon>
        <taxon>Agaricomycotina</taxon>
        <taxon>Agaricomycetes</taxon>
        <taxon>Polyporales</taxon>
        <taxon>Polyporaceae</taxon>
        <taxon>Lentinus</taxon>
    </lineage>
</organism>
<accession>A0A371CRZ8</accession>
<evidence type="ECO:0000313" key="3">
    <source>
        <dbReference type="Proteomes" id="UP000256964"/>
    </source>
</evidence>
<gene>
    <name evidence="2" type="ORF">OH76DRAFT_1243279</name>
</gene>
<sequence length="113" mass="13014">MRFALGRAWVGFCLLILKQAMELRFESITRWLATPSMDMRGSQYLWACRSSLSYLPDRNIAEAMVAYAEEDLLRGRTREGRALCDANFRTAREARGPFLERMDTGLRKTRTSG</sequence>
<dbReference type="AlphaFoldDB" id="A0A371CRZ8"/>
<reference evidence="2 3" key="1">
    <citation type="journal article" date="2018" name="Biotechnol. Biofuels">
        <title>Integrative visual omics of the white-rot fungus Polyporus brumalis exposes the biotechnological potential of its oxidative enzymes for delignifying raw plant biomass.</title>
        <authorList>
            <person name="Miyauchi S."/>
            <person name="Rancon A."/>
            <person name="Drula E."/>
            <person name="Hage H."/>
            <person name="Chaduli D."/>
            <person name="Favel A."/>
            <person name="Grisel S."/>
            <person name="Henrissat B."/>
            <person name="Herpoel-Gimbert I."/>
            <person name="Ruiz-Duenas F.J."/>
            <person name="Chevret D."/>
            <person name="Hainaut M."/>
            <person name="Lin J."/>
            <person name="Wang M."/>
            <person name="Pangilinan J."/>
            <person name="Lipzen A."/>
            <person name="Lesage-Meessen L."/>
            <person name="Navarro D."/>
            <person name="Riley R."/>
            <person name="Grigoriev I.V."/>
            <person name="Zhou S."/>
            <person name="Raouche S."/>
            <person name="Rosso M.N."/>
        </authorList>
    </citation>
    <scope>NUCLEOTIDE SEQUENCE [LARGE SCALE GENOMIC DNA]</scope>
    <source>
        <strain evidence="2 3">BRFM 1820</strain>
    </source>
</reference>
<feature type="chain" id="PRO_5017001830" evidence="1">
    <location>
        <begin position="21"/>
        <end position="113"/>
    </location>
</feature>
<protein>
    <submittedName>
        <fullName evidence="2">Uncharacterized protein</fullName>
    </submittedName>
</protein>
<dbReference type="EMBL" id="KZ857471">
    <property type="protein sequence ID" value="RDX43051.1"/>
    <property type="molecule type" value="Genomic_DNA"/>
</dbReference>
<keyword evidence="1" id="KW-0732">Signal</keyword>
<dbReference type="Proteomes" id="UP000256964">
    <property type="component" value="Unassembled WGS sequence"/>
</dbReference>
<name>A0A371CRZ8_9APHY</name>
<evidence type="ECO:0000313" key="2">
    <source>
        <dbReference type="EMBL" id="RDX43051.1"/>
    </source>
</evidence>